<evidence type="ECO:0000313" key="3">
    <source>
        <dbReference type="Proteomes" id="UP000249390"/>
    </source>
</evidence>
<dbReference type="AlphaFoldDB" id="A0A328DZI8"/>
<dbReference type="EMBL" id="NQVE01000076">
    <property type="protein sequence ID" value="RAL49908.1"/>
    <property type="molecule type" value="Genomic_DNA"/>
</dbReference>
<reference evidence="2 3" key="1">
    <citation type="submission" date="2018-06" db="EMBL/GenBank/DDBJ databases">
        <title>The Genome of Cuscuta australis (Dodder) Provides Insight into the Evolution of Plant Parasitism.</title>
        <authorList>
            <person name="Liu H."/>
        </authorList>
    </citation>
    <scope>NUCLEOTIDE SEQUENCE [LARGE SCALE GENOMIC DNA]</scope>
    <source>
        <strain evidence="3">cv. Yunnan</strain>
        <tissue evidence="2">Vines</tissue>
    </source>
</reference>
<keyword evidence="3" id="KW-1185">Reference proteome</keyword>
<feature type="compositionally biased region" description="Basic and acidic residues" evidence="1">
    <location>
        <begin position="70"/>
        <end position="83"/>
    </location>
</feature>
<feature type="compositionally biased region" description="Basic and acidic residues" evidence="1">
    <location>
        <begin position="39"/>
        <end position="55"/>
    </location>
</feature>
<sequence>MGIGAANRGGDSADRGGVSGSNNVDGAAFNNDGNMRLWRWRDSEDGSGDDGRGDDNDIPCLGDRRRRKQLDKGDSLGEDNKLDSFDSRLEQQPAMAAPSSASANLTSDGALATVVATVDDL</sequence>
<dbReference type="Proteomes" id="UP000249390">
    <property type="component" value="Unassembled WGS sequence"/>
</dbReference>
<gene>
    <name evidence="2" type="ORF">DM860_002199</name>
</gene>
<name>A0A328DZI8_9ASTE</name>
<organism evidence="2 3">
    <name type="scientific">Cuscuta australis</name>
    <dbReference type="NCBI Taxonomy" id="267555"/>
    <lineage>
        <taxon>Eukaryota</taxon>
        <taxon>Viridiplantae</taxon>
        <taxon>Streptophyta</taxon>
        <taxon>Embryophyta</taxon>
        <taxon>Tracheophyta</taxon>
        <taxon>Spermatophyta</taxon>
        <taxon>Magnoliopsida</taxon>
        <taxon>eudicotyledons</taxon>
        <taxon>Gunneridae</taxon>
        <taxon>Pentapetalae</taxon>
        <taxon>asterids</taxon>
        <taxon>lamiids</taxon>
        <taxon>Solanales</taxon>
        <taxon>Convolvulaceae</taxon>
        <taxon>Cuscuteae</taxon>
        <taxon>Cuscuta</taxon>
        <taxon>Cuscuta subgen. Grammica</taxon>
        <taxon>Cuscuta sect. Cleistogrammica</taxon>
    </lineage>
</organism>
<proteinExistence type="predicted"/>
<protein>
    <submittedName>
        <fullName evidence="2">Uncharacterized protein</fullName>
    </submittedName>
</protein>
<comment type="caution">
    <text evidence="2">The sequence shown here is derived from an EMBL/GenBank/DDBJ whole genome shotgun (WGS) entry which is preliminary data.</text>
</comment>
<evidence type="ECO:0000313" key="2">
    <source>
        <dbReference type="EMBL" id="RAL49908.1"/>
    </source>
</evidence>
<accession>A0A328DZI8</accession>
<feature type="region of interest" description="Disordered" evidence="1">
    <location>
        <begin position="1"/>
        <end position="83"/>
    </location>
</feature>
<evidence type="ECO:0000256" key="1">
    <source>
        <dbReference type="SAM" id="MobiDB-lite"/>
    </source>
</evidence>